<evidence type="ECO:0000259" key="1">
    <source>
        <dbReference type="PROSITE" id="PS51186"/>
    </source>
</evidence>
<evidence type="ECO:0000313" key="3">
    <source>
        <dbReference type="Proteomes" id="UP001222800"/>
    </source>
</evidence>
<accession>A0ABY8EDW5</accession>
<gene>
    <name evidence="2" type="ORF">P4S50_03420</name>
</gene>
<dbReference type="EMBL" id="CP120733">
    <property type="protein sequence ID" value="WFD11139.1"/>
    <property type="molecule type" value="Genomic_DNA"/>
</dbReference>
<keyword evidence="3" id="KW-1185">Reference proteome</keyword>
<dbReference type="RefSeq" id="WP_277733124.1">
    <property type="nucleotide sequence ID" value="NZ_CP120733.1"/>
</dbReference>
<protein>
    <submittedName>
        <fullName evidence="2">GNAT family N-acetyltransferase</fullName>
        <ecNumber evidence="2">2.3.1.-</ecNumber>
    </submittedName>
</protein>
<dbReference type="InterPro" id="IPR016181">
    <property type="entry name" value="Acyl_CoA_acyltransferase"/>
</dbReference>
<dbReference type="GO" id="GO:0016746">
    <property type="term" value="F:acyltransferase activity"/>
    <property type="evidence" value="ECO:0007669"/>
    <property type="project" value="UniProtKB-KW"/>
</dbReference>
<dbReference type="InterPro" id="IPR000182">
    <property type="entry name" value="GNAT_dom"/>
</dbReference>
<keyword evidence="2" id="KW-0808">Transferase</keyword>
<keyword evidence="2" id="KW-0012">Acyltransferase</keyword>
<dbReference type="CDD" id="cd04301">
    <property type="entry name" value="NAT_SF"/>
    <property type="match status" value="1"/>
</dbReference>
<dbReference type="Pfam" id="PF13673">
    <property type="entry name" value="Acetyltransf_10"/>
    <property type="match status" value="1"/>
</dbReference>
<feature type="domain" description="N-acetyltransferase" evidence="1">
    <location>
        <begin position="6"/>
        <end position="147"/>
    </location>
</feature>
<dbReference type="SUPFAM" id="SSF55729">
    <property type="entry name" value="Acyl-CoA N-acyltransferases (Nat)"/>
    <property type="match status" value="1"/>
</dbReference>
<dbReference type="Proteomes" id="UP001222800">
    <property type="component" value="Chromosome"/>
</dbReference>
<dbReference type="PROSITE" id="PS51186">
    <property type="entry name" value="GNAT"/>
    <property type="match status" value="1"/>
</dbReference>
<organism evidence="2 3">
    <name type="scientific">Tepidibacter hydrothermalis</name>
    <dbReference type="NCBI Taxonomy" id="3036126"/>
    <lineage>
        <taxon>Bacteria</taxon>
        <taxon>Bacillati</taxon>
        <taxon>Bacillota</taxon>
        <taxon>Clostridia</taxon>
        <taxon>Peptostreptococcales</taxon>
        <taxon>Peptostreptococcaceae</taxon>
        <taxon>Tepidibacter</taxon>
    </lineage>
</organism>
<evidence type="ECO:0000313" key="2">
    <source>
        <dbReference type="EMBL" id="WFD11139.1"/>
    </source>
</evidence>
<dbReference type="EC" id="2.3.1.-" evidence="2"/>
<sequence length="147" mass="17525">MNWVLKKFEELNIEELYKILQVRSEVFVLEQECLYQDCDGKDEISYHLFLEHDGEVLCYLRIIPRGISYDEMSIGRVLVSKNRRKKGLAREMMVIAIDFIERKLNEKSIRISGQKYLVDFYKQLGFKEVSDVYLEDGIEHVEMLYSK</sequence>
<dbReference type="Gene3D" id="3.40.630.30">
    <property type="match status" value="1"/>
</dbReference>
<reference evidence="2 3" key="1">
    <citation type="submission" date="2023-03" db="EMBL/GenBank/DDBJ databases">
        <title>Complete genome sequence of Tepidibacter sp. SWIR-1, isolated from a deep-sea hydrothermal vent.</title>
        <authorList>
            <person name="Li X."/>
        </authorList>
    </citation>
    <scope>NUCLEOTIDE SEQUENCE [LARGE SCALE GENOMIC DNA]</scope>
    <source>
        <strain evidence="2 3">SWIR-1</strain>
    </source>
</reference>
<proteinExistence type="predicted"/>
<name>A0ABY8EDW5_9FIRM</name>